<protein>
    <submittedName>
        <fullName evidence="3">Uncharacterized protein</fullName>
    </submittedName>
</protein>
<keyword evidence="2" id="KW-0812">Transmembrane</keyword>
<reference evidence="3 4" key="1">
    <citation type="journal article" date="2021" name="Nat. Commun.">
        <title>Genetic determinants of endophytism in the Arabidopsis root mycobiome.</title>
        <authorList>
            <person name="Mesny F."/>
            <person name="Miyauchi S."/>
            <person name="Thiergart T."/>
            <person name="Pickel B."/>
            <person name="Atanasova L."/>
            <person name="Karlsson M."/>
            <person name="Huettel B."/>
            <person name="Barry K.W."/>
            <person name="Haridas S."/>
            <person name="Chen C."/>
            <person name="Bauer D."/>
            <person name="Andreopoulos W."/>
            <person name="Pangilinan J."/>
            <person name="LaButti K."/>
            <person name="Riley R."/>
            <person name="Lipzen A."/>
            <person name="Clum A."/>
            <person name="Drula E."/>
            <person name="Henrissat B."/>
            <person name="Kohler A."/>
            <person name="Grigoriev I.V."/>
            <person name="Martin F.M."/>
            <person name="Hacquard S."/>
        </authorList>
    </citation>
    <scope>NUCLEOTIDE SEQUENCE [LARGE SCALE GENOMIC DNA]</scope>
    <source>
        <strain evidence="3 4">MPI-SDFR-AT-0080</strain>
    </source>
</reference>
<proteinExistence type="predicted"/>
<name>A0ABQ8GIV3_9PEZI</name>
<sequence>MDAEMTPVASRAYRQAAFSLQFLTSTLISSGLHRSLAAALLAAPPSAGAGAARRASLAAAPLPVFYFFFFAIAAAASAPLHRLGRAGVDRRPWRWCVGRVAASSDAGERHRLKQPSNRRARATQHPTDKHVPPSTRPLRGLVLWAISPHCCSPAPEDVISLTSVRQPSAALHGAGHAAHAGTTLRVRPSHAASSPPVRPRFKVHAPTTAFIYCRQLSRDLPRAAARCRFRHPAASSHGGSSPQARCFDVSAIAAGRRAVPRAQARPLSSWTAAATHVGAAGWADAVKTRLRVGVHASHHGASSSL</sequence>
<gene>
    <name evidence="3" type="ORF">B0J12DRAFT_406297</name>
</gene>
<keyword evidence="2" id="KW-1133">Transmembrane helix</keyword>
<feature type="transmembrane region" description="Helical" evidence="2">
    <location>
        <begin position="58"/>
        <end position="80"/>
    </location>
</feature>
<dbReference type="EMBL" id="JAGTJR010000007">
    <property type="protein sequence ID" value="KAH7057217.1"/>
    <property type="molecule type" value="Genomic_DNA"/>
</dbReference>
<evidence type="ECO:0000256" key="2">
    <source>
        <dbReference type="SAM" id="Phobius"/>
    </source>
</evidence>
<organism evidence="3 4">
    <name type="scientific">Macrophomina phaseolina</name>
    <dbReference type="NCBI Taxonomy" id="35725"/>
    <lineage>
        <taxon>Eukaryota</taxon>
        <taxon>Fungi</taxon>
        <taxon>Dikarya</taxon>
        <taxon>Ascomycota</taxon>
        <taxon>Pezizomycotina</taxon>
        <taxon>Dothideomycetes</taxon>
        <taxon>Dothideomycetes incertae sedis</taxon>
        <taxon>Botryosphaeriales</taxon>
        <taxon>Botryosphaeriaceae</taxon>
        <taxon>Macrophomina</taxon>
    </lineage>
</organism>
<feature type="compositionally biased region" description="Basic residues" evidence="1">
    <location>
        <begin position="110"/>
        <end position="122"/>
    </location>
</feature>
<evidence type="ECO:0000313" key="3">
    <source>
        <dbReference type="EMBL" id="KAH7057217.1"/>
    </source>
</evidence>
<dbReference type="Proteomes" id="UP000774617">
    <property type="component" value="Unassembled WGS sequence"/>
</dbReference>
<keyword evidence="2" id="KW-0472">Membrane</keyword>
<keyword evidence="4" id="KW-1185">Reference proteome</keyword>
<comment type="caution">
    <text evidence="3">The sequence shown here is derived from an EMBL/GenBank/DDBJ whole genome shotgun (WGS) entry which is preliminary data.</text>
</comment>
<accession>A0ABQ8GIV3</accession>
<feature type="region of interest" description="Disordered" evidence="1">
    <location>
        <begin position="106"/>
        <end position="135"/>
    </location>
</feature>
<evidence type="ECO:0000256" key="1">
    <source>
        <dbReference type="SAM" id="MobiDB-lite"/>
    </source>
</evidence>
<evidence type="ECO:0000313" key="4">
    <source>
        <dbReference type="Proteomes" id="UP000774617"/>
    </source>
</evidence>